<dbReference type="Gene3D" id="3.40.50.2300">
    <property type="match status" value="1"/>
</dbReference>
<dbReference type="InterPro" id="IPR001789">
    <property type="entry name" value="Sig_transdc_resp-reg_receiver"/>
</dbReference>
<evidence type="ECO:0000256" key="7">
    <source>
        <dbReference type="PROSITE-ProRule" id="PRU00169"/>
    </source>
</evidence>
<dbReference type="CDD" id="cd17541">
    <property type="entry name" value="REC_CheB-like"/>
    <property type="match status" value="1"/>
</dbReference>
<dbReference type="SUPFAM" id="SSF52738">
    <property type="entry name" value="Methylesterase CheB, C-terminal domain"/>
    <property type="match status" value="1"/>
</dbReference>
<comment type="function">
    <text evidence="5">Involved in chemotaxis. Part of a chemotaxis signal transduction system that modulates chemotaxis in response to various stimuli. Catalyzes the demethylation of specific methylglutamate residues introduced into the chemoreceptors (methyl-accepting chemotaxis proteins or MCP) by CheR. Also mediates the irreversible deamidation of specific glutamine residues to glutamic acid.</text>
</comment>
<dbReference type="NCBIfam" id="NF001965">
    <property type="entry name" value="PRK00742.1"/>
    <property type="match status" value="1"/>
</dbReference>
<dbReference type="PANTHER" id="PTHR42872">
    <property type="entry name" value="PROTEIN-GLUTAMATE METHYLESTERASE/PROTEIN-GLUTAMINE GLUTAMINASE"/>
    <property type="match status" value="1"/>
</dbReference>
<evidence type="ECO:0000256" key="1">
    <source>
        <dbReference type="ARBA" id="ARBA00022490"/>
    </source>
</evidence>
<evidence type="ECO:0000256" key="2">
    <source>
        <dbReference type="ARBA" id="ARBA00022500"/>
    </source>
</evidence>
<dbReference type="EC" id="3.1.1.61" evidence="5"/>
<gene>
    <name evidence="5 10" type="primary">cheB</name>
    <name evidence="10" type="ORF">EKM59_04075</name>
</gene>
<evidence type="ECO:0000256" key="3">
    <source>
        <dbReference type="ARBA" id="ARBA00022801"/>
    </source>
</evidence>
<comment type="domain">
    <text evidence="5">Contains a C-terminal catalytic domain, and an N-terminal region which modulates catalytic activity.</text>
</comment>
<feature type="domain" description="Response regulatory" evidence="8">
    <location>
        <begin position="3"/>
        <end position="121"/>
    </location>
</feature>
<comment type="caution">
    <text evidence="10">The sequence shown here is derived from an EMBL/GenBank/DDBJ whole genome shotgun (WGS) entry which is preliminary data.</text>
</comment>
<comment type="PTM">
    <text evidence="5">Phosphorylated by CheA. Phosphorylation of the N-terminal regulatory domain activates the methylesterase activity.</text>
</comment>
<protein>
    <recommendedName>
        <fullName evidence="5">Protein-glutamate methylesterase/protein-glutamine glutaminase</fullName>
        <ecNumber evidence="5">3.1.1.61</ecNumber>
        <ecNumber evidence="5">3.5.1.44</ecNumber>
    </recommendedName>
</protein>
<dbReference type="SMART" id="SM00448">
    <property type="entry name" value="REC"/>
    <property type="match status" value="1"/>
</dbReference>
<evidence type="ECO:0000256" key="5">
    <source>
        <dbReference type="HAMAP-Rule" id="MF_00099"/>
    </source>
</evidence>
<dbReference type="CDD" id="cd16432">
    <property type="entry name" value="CheB_Rec"/>
    <property type="match status" value="1"/>
</dbReference>
<keyword evidence="10" id="KW-0808">Transferase</keyword>
<dbReference type="InterPro" id="IPR035909">
    <property type="entry name" value="CheB_C"/>
</dbReference>
<keyword evidence="11" id="KW-1185">Reference proteome</keyword>
<keyword evidence="10" id="KW-0489">Methyltransferase</keyword>
<dbReference type="GO" id="GO:0050568">
    <property type="term" value="F:protein-glutamine glutaminase activity"/>
    <property type="evidence" value="ECO:0007669"/>
    <property type="project" value="UniProtKB-UniRule"/>
</dbReference>
<feature type="active site" evidence="5 6">
    <location>
        <position position="167"/>
    </location>
</feature>
<feature type="active site" evidence="5 6">
    <location>
        <position position="290"/>
    </location>
</feature>
<reference evidence="10 11" key="1">
    <citation type="submission" date="2018-12" db="EMBL/GenBank/DDBJ databases">
        <title>Legionella sp,whole genome shotgun sequence.</title>
        <authorList>
            <person name="Wu H."/>
        </authorList>
    </citation>
    <scope>NUCLEOTIDE SEQUENCE [LARGE SCALE GENOMIC DNA]</scope>
    <source>
        <strain evidence="11">km714</strain>
    </source>
</reference>
<evidence type="ECO:0000313" key="10">
    <source>
        <dbReference type="EMBL" id="RUQ89262.1"/>
    </source>
</evidence>
<evidence type="ECO:0000313" key="11">
    <source>
        <dbReference type="Proteomes" id="UP000288012"/>
    </source>
</evidence>
<dbReference type="InterPro" id="IPR008248">
    <property type="entry name" value="CheB-like"/>
</dbReference>
<evidence type="ECO:0000256" key="6">
    <source>
        <dbReference type="PROSITE-ProRule" id="PRU00050"/>
    </source>
</evidence>
<comment type="catalytic activity">
    <reaction evidence="5">
        <text>L-glutaminyl-[protein] + H2O = L-glutamyl-[protein] + NH4(+)</text>
        <dbReference type="Rhea" id="RHEA:16441"/>
        <dbReference type="Rhea" id="RHEA-COMP:10207"/>
        <dbReference type="Rhea" id="RHEA-COMP:10208"/>
        <dbReference type="ChEBI" id="CHEBI:15377"/>
        <dbReference type="ChEBI" id="CHEBI:28938"/>
        <dbReference type="ChEBI" id="CHEBI:29973"/>
        <dbReference type="ChEBI" id="CHEBI:30011"/>
        <dbReference type="EC" id="3.5.1.44"/>
    </reaction>
</comment>
<dbReference type="EMBL" id="RZGR01000008">
    <property type="protein sequence ID" value="RUQ89262.1"/>
    <property type="molecule type" value="Genomic_DNA"/>
</dbReference>
<comment type="catalytic activity">
    <reaction evidence="4 5">
        <text>[protein]-L-glutamate 5-O-methyl ester + H2O = L-glutamyl-[protein] + methanol + H(+)</text>
        <dbReference type="Rhea" id="RHEA:23236"/>
        <dbReference type="Rhea" id="RHEA-COMP:10208"/>
        <dbReference type="Rhea" id="RHEA-COMP:10311"/>
        <dbReference type="ChEBI" id="CHEBI:15377"/>
        <dbReference type="ChEBI" id="CHEBI:15378"/>
        <dbReference type="ChEBI" id="CHEBI:17790"/>
        <dbReference type="ChEBI" id="CHEBI:29973"/>
        <dbReference type="ChEBI" id="CHEBI:82795"/>
        <dbReference type="EC" id="3.1.1.61"/>
    </reaction>
</comment>
<accession>A0A433JKJ3</accession>
<feature type="modified residue" description="4-aspartylphosphate" evidence="5 7">
    <location>
        <position position="54"/>
    </location>
</feature>
<keyword evidence="1 5" id="KW-0963">Cytoplasm</keyword>
<dbReference type="InterPro" id="IPR011006">
    <property type="entry name" value="CheY-like_superfamily"/>
</dbReference>
<dbReference type="EC" id="3.5.1.44" evidence="5"/>
<comment type="similarity">
    <text evidence="5">Belongs to the CheB family.</text>
</comment>
<feature type="active site" evidence="5 6">
    <location>
        <position position="194"/>
    </location>
</feature>
<evidence type="ECO:0000259" key="8">
    <source>
        <dbReference type="PROSITE" id="PS50110"/>
    </source>
</evidence>
<evidence type="ECO:0000256" key="4">
    <source>
        <dbReference type="ARBA" id="ARBA00048267"/>
    </source>
</evidence>
<dbReference type="PIRSF" id="PIRSF000876">
    <property type="entry name" value="RR_chemtxs_CheB"/>
    <property type="match status" value="1"/>
</dbReference>
<dbReference type="GO" id="GO:0032259">
    <property type="term" value="P:methylation"/>
    <property type="evidence" value="ECO:0007669"/>
    <property type="project" value="UniProtKB-KW"/>
</dbReference>
<dbReference type="AlphaFoldDB" id="A0A433JKJ3"/>
<dbReference type="GO" id="GO:0005737">
    <property type="term" value="C:cytoplasm"/>
    <property type="evidence" value="ECO:0007669"/>
    <property type="project" value="UniProtKB-SubCell"/>
</dbReference>
<keyword evidence="5 7" id="KW-0597">Phosphoprotein</keyword>
<dbReference type="GO" id="GO:0008168">
    <property type="term" value="F:methyltransferase activity"/>
    <property type="evidence" value="ECO:0007669"/>
    <property type="project" value="UniProtKB-KW"/>
</dbReference>
<sequence>MIRVLIVDDSETEVALIKKILEPESDMVIVGIARNGKEAVEAALYLKPDLITMDIQMPIMDGLDATRLIMMQQPTPIVVISSTVDDESVKSVFHILEAGALTALAKPTNVLAPNFEDTRKRIAATLRAMAEIKVMKKMCKGVPAKEPVSSITNASGKGYEVIAIGASVGGPMAVKTILSALPANYPLPIILVQHMSYGFTEGFVNWLKNHVQLQVKSPEQDEVFSKGTVYIAPEGHHLEVKRTNRGLVADLYAGRPAYGFIPSISILFKSVAKVCGPHAVGVLLTGMSYDGAEGMLEMKKTNCLTMIQGPESSIVFGMGSVAQSLDAVDIVLELNELTLYLATKIVGIHNGS</sequence>
<dbReference type="Pfam" id="PF01339">
    <property type="entry name" value="CheB_methylest"/>
    <property type="match status" value="1"/>
</dbReference>
<comment type="subcellular location">
    <subcellularLocation>
        <location evidence="5">Cytoplasm</location>
    </subcellularLocation>
</comment>
<dbReference type="PROSITE" id="PS50110">
    <property type="entry name" value="RESPONSE_REGULATORY"/>
    <property type="match status" value="1"/>
</dbReference>
<dbReference type="RefSeq" id="WP_126952947.1">
    <property type="nucleotide sequence ID" value="NZ_RZGR01000008.1"/>
</dbReference>
<dbReference type="GO" id="GO:0006935">
    <property type="term" value="P:chemotaxis"/>
    <property type="evidence" value="ECO:0007669"/>
    <property type="project" value="UniProtKB-UniRule"/>
</dbReference>
<dbReference type="Proteomes" id="UP000288012">
    <property type="component" value="Unassembled WGS sequence"/>
</dbReference>
<dbReference type="InterPro" id="IPR000673">
    <property type="entry name" value="Sig_transdc_resp-reg_Me-estase"/>
</dbReference>
<dbReference type="OrthoDB" id="9793421at2"/>
<feature type="domain" description="CheB-type methylesterase" evidence="9">
    <location>
        <begin position="155"/>
        <end position="345"/>
    </location>
</feature>
<keyword evidence="2 5" id="KW-0145">Chemotaxis</keyword>
<dbReference type="GO" id="GO:0000156">
    <property type="term" value="F:phosphorelay response regulator activity"/>
    <property type="evidence" value="ECO:0007669"/>
    <property type="project" value="InterPro"/>
</dbReference>
<dbReference type="HAMAP" id="MF_00099">
    <property type="entry name" value="CheB_chemtxs"/>
    <property type="match status" value="1"/>
</dbReference>
<dbReference type="Gene3D" id="3.40.50.180">
    <property type="entry name" value="Methylesterase CheB, C-terminal domain"/>
    <property type="match status" value="1"/>
</dbReference>
<evidence type="ECO:0000259" key="9">
    <source>
        <dbReference type="PROSITE" id="PS50122"/>
    </source>
</evidence>
<proteinExistence type="inferred from homology"/>
<dbReference type="PANTHER" id="PTHR42872:SF6">
    <property type="entry name" value="PROTEIN-GLUTAMATE METHYLESTERASE_PROTEIN-GLUTAMINE GLUTAMINASE"/>
    <property type="match status" value="1"/>
</dbReference>
<dbReference type="SUPFAM" id="SSF52172">
    <property type="entry name" value="CheY-like"/>
    <property type="match status" value="1"/>
</dbReference>
<keyword evidence="3 5" id="KW-0378">Hydrolase</keyword>
<name>A0A433JKJ3_9GAMM</name>
<dbReference type="Pfam" id="PF00072">
    <property type="entry name" value="Response_reg"/>
    <property type="match status" value="1"/>
</dbReference>
<dbReference type="PROSITE" id="PS50122">
    <property type="entry name" value="CHEB"/>
    <property type="match status" value="1"/>
</dbReference>
<dbReference type="GO" id="GO:0008984">
    <property type="term" value="F:protein-glutamate methylesterase activity"/>
    <property type="evidence" value="ECO:0007669"/>
    <property type="project" value="UniProtKB-UniRule"/>
</dbReference>
<organism evidence="10 11">
    <name type="scientific">Legionella septentrionalis</name>
    <dbReference type="NCBI Taxonomy" id="2498109"/>
    <lineage>
        <taxon>Bacteria</taxon>
        <taxon>Pseudomonadati</taxon>
        <taxon>Pseudomonadota</taxon>
        <taxon>Gammaproteobacteria</taxon>
        <taxon>Legionellales</taxon>
        <taxon>Legionellaceae</taxon>
        <taxon>Legionella</taxon>
    </lineage>
</organism>